<feature type="region of interest" description="Disordered" evidence="1">
    <location>
        <begin position="9"/>
        <end position="37"/>
    </location>
</feature>
<keyword evidence="3" id="KW-1185">Reference proteome</keyword>
<evidence type="ECO:0008006" key="4">
    <source>
        <dbReference type="Google" id="ProtNLM"/>
    </source>
</evidence>
<dbReference type="PANTHER" id="PTHR33318:SF7">
    <property type="entry name" value="PROTEIN JASON"/>
    <property type="match status" value="1"/>
</dbReference>
<reference evidence="2" key="1">
    <citation type="submission" date="2022-05" db="EMBL/GenBank/DDBJ databases">
        <title>The Musa troglodytarum L. genome provides insights into the mechanism of non-climacteric behaviour and enrichment of carotenoids.</title>
        <authorList>
            <person name="Wang J."/>
        </authorList>
    </citation>
    <scope>NUCLEOTIDE SEQUENCE</scope>
    <source>
        <tissue evidence="2">Leaf</tissue>
    </source>
</reference>
<name>A0A9E7GAW5_9LILI</name>
<evidence type="ECO:0000313" key="2">
    <source>
        <dbReference type="EMBL" id="URE10980.1"/>
    </source>
</evidence>
<feature type="region of interest" description="Disordered" evidence="1">
    <location>
        <begin position="52"/>
        <end position="75"/>
    </location>
</feature>
<evidence type="ECO:0000313" key="3">
    <source>
        <dbReference type="Proteomes" id="UP001055439"/>
    </source>
</evidence>
<dbReference type="EMBL" id="CP097508">
    <property type="protein sequence ID" value="URE10980.1"/>
    <property type="molecule type" value="Genomic_DNA"/>
</dbReference>
<feature type="compositionally biased region" description="Polar residues" evidence="1">
    <location>
        <begin position="279"/>
        <end position="294"/>
    </location>
</feature>
<accession>A0A9E7GAW5</accession>
<feature type="region of interest" description="Disordered" evidence="1">
    <location>
        <begin position="384"/>
        <end position="420"/>
    </location>
</feature>
<dbReference type="Proteomes" id="UP001055439">
    <property type="component" value="Chromosome 6"/>
</dbReference>
<organism evidence="2 3">
    <name type="scientific">Musa troglodytarum</name>
    <name type="common">fe'i banana</name>
    <dbReference type="NCBI Taxonomy" id="320322"/>
    <lineage>
        <taxon>Eukaryota</taxon>
        <taxon>Viridiplantae</taxon>
        <taxon>Streptophyta</taxon>
        <taxon>Embryophyta</taxon>
        <taxon>Tracheophyta</taxon>
        <taxon>Spermatophyta</taxon>
        <taxon>Magnoliopsida</taxon>
        <taxon>Liliopsida</taxon>
        <taxon>Zingiberales</taxon>
        <taxon>Musaceae</taxon>
        <taxon>Musa</taxon>
    </lineage>
</organism>
<feature type="region of interest" description="Disordered" evidence="1">
    <location>
        <begin position="276"/>
        <end position="295"/>
    </location>
</feature>
<feature type="compositionally biased region" description="Basic and acidic residues" evidence="1">
    <location>
        <begin position="63"/>
        <end position="75"/>
    </location>
</feature>
<sequence>MGCLFRCFRPEGSNRRRRDRPVPRSRPSASKINQGSLVSKRQLGSFFVNEDHGSLSRQVSKSSAKDSVNKDGSYRELKHEPDFLKASGALLRTSEEIQKASRIETAQAPAKEGLSSNHVSKLPSASCKELLCDEKYKVSRCSLQEQKNAGISQSNTECFTFKGHQTPQCFEYSLPSVNQNFESVQNEYTVEPKLDGHTADTLLSQHEPCNQPFASKNLPFPTPVEVTDEMETSATVYPTNLENTKNEKNTTIGAQYIFPILNPVENLSRQKLLNEDSSEPLQSYDSSDYKTNNIPDAGEKIQQTSLVTDPAEAELSGTLRSTSPSRLETPRDKTLLRPEHPDLVTTSLSQWLKPPIAKDEHNETKEKFQSGKSSYEDRPILGMVAAHWKEEEPGHKSPKQWDGNGIPNSTNKYKEDQKVSWHATPFEERLEKALSDENSLPKRKFVHGKRVEFEDELRDTAAS</sequence>
<evidence type="ECO:0000256" key="1">
    <source>
        <dbReference type="SAM" id="MobiDB-lite"/>
    </source>
</evidence>
<feature type="region of interest" description="Disordered" evidence="1">
    <location>
        <begin position="303"/>
        <end position="330"/>
    </location>
</feature>
<dbReference type="GO" id="GO:0007142">
    <property type="term" value="P:male meiosis II"/>
    <property type="evidence" value="ECO:0007669"/>
    <property type="project" value="InterPro"/>
</dbReference>
<dbReference type="AlphaFoldDB" id="A0A9E7GAW5"/>
<dbReference type="PANTHER" id="PTHR33318">
    <property type="entry name" value="ASPARTYL/GLUTAMYL-TRNA(ASN/GLN) AMIDOTRANSFERASE SUBUNIT"/>
    <property type="match status" value="1"/>
</dbReference>
<dbReference type="OrthoDB" id="1932581at2759"/>
<dbReference type="InterPro" id="IPR039300">
    <property type="entry name" value="JASON"/>
</dbReference>
<protein>
    <recommendedName>
        <fullName evidence="4">Protein JASON-like</fullName>
    </recommendedName>
</protein>
<feature type="region of interest" description="Disordered" evidence="1">
    <location>
        <begin position="432"/>
        <end position="463"/>
    </location>
</feature>
<gene>
    <name evidence="2" type="ORF">MUK42_05000</name>
</gene>
<proteinExistence type="predicted"/>